<name>A0ABR1QVX0_9PEZI</name>
<sequence length="279" mass="31075">MQRQFSRARQSEPVGIQGSLSYTVIVATERIVSFRIPEQGLGGAVDKLAADIHGDIVPLATNHGMIGHDGTENGDQPLHIVSMPYLPGRTYLDVGPSSAVLDESTRKKQITLNVHLASQQYPQAPAHDDLNQMNLLVDVDTFEIQGIIDWSLANIAPFGWDYHNVRRLNGNANELGWTDYSDRSLLEKCFWDEFFTETGISDVKEQEQVQRDTIPAATLATIIHYCYCKDLGGTTIDTIHPEPPEYLDGWLGNAPWDHVVQAQTQISEQAKPGYDDKES</sequence>
<dbReference type="InterPro" id="IPR002575">
    <property type="entry name" value="Aminoglycoside_PTrfase"/>
</dbReference>
<accession>A0ABR1QVX0</accession>
<proteinExistence type="predicted"/>
<dbReference type="Gene3D" id="3.90.1200.10">
    <property type="match status" value="1"/>
</dbReference>
<reference evidence="2 3" key="1">
    <citation type="submission" date="2023-01" db="EMBL/GenBank/DDBJ databases">
        <title>Analysis of 21 Apiospora genomes using comparative genomics revels a genus with tremendous synthesis potential of carbohydrate active enzymes and secondary metabolites.</title>
        <authorList>
            <person name="Sorensen T."/>
        </authorList>
    </citation>
    <scope>NUCLEOTIDE SEQUENCE [LARGE SCALE GENOMIC DNA]</scope>
    <source>
        <strain evidence="2 3">CBS 24483</strain>
    </source>
</reference>
<dbReference type="EMBL" id="JAQQWE010000001">
    <property type="protein sequence ID" value="KAK7966836.1"/>
    <property type="molecule type" value="Genomic_DNA"/>
</dbReference>
<feature type="domain" description="Aminoglycoside phosphotransferase" evidence="1">
    <location>
        <begin position="118"/>
        <end position="162"/>
    </location>
</feature>
<dbReference type="Proteomes" id="UP001391051">
    <property type="component" value="Unassembled WGS sequence"/>
</dbReference>
<comment type="caution">
    <text evidence="2">The sequence shown here is derived from an EMBL/GenBank/DDBJ whole genome shotgun (WGS) entry which is preliminary data.</text>
</comment>
<dbReference type="Pfam" id="PF01636">
    <property type="entry name" value="APH"/>
    <property type="match status" value="1"/>
</dbReference>
<evidence type="ECO:0000313" key="2">
    <source>
        <dbReference type="EMBL" id="KAK7966836.1"/>
    </source>
</evidence>
<keyword evidence="3" id="KW-1185">Reference proteome</keyword>
<dbReference type="SUPFAM" id="SSF56112">
    <property type="entry name" value="Protein kinase-like (PK-like)"/>
    <property type="match status" value="1"/>
</dbReference>
<dbReference type="RefSeq" id="XP_066706228.1">
    <property type="nucleotide sequence ID" value="XM_066837335.1"/>
</dbReference>
<evidence type="ECO:0000313" key="3">
    <source>
        <dbReference type="Proteomes" id="UP001391051"/>
    </source>
</evidence>
<dbReference type="GeneID" id="92070397"/>
<dbReference type="InterPro" id="IPR011009">
    <property type="entry name" value="Kinase-like_dom_sf"/>
</dbReference>
<organism evidence="2 3">
    <name type="scientific">Apiospora aurea</name>
    <dbReference type="NCBI Taxonomy" id="335848"/>
    <lineage>
        <taxon>Eukaryota</taxon>
        <taxon>Fungi</taxon>
        <taxon>Dikarya</taxon>
        <taxon>Ascomycota</taxon>
        <taxon>Pezizomycotina</taxon>
        <taxon>Sordariomycetes</taxon>
        <taxon>Xylariomycetidae</taxon>
        <taxon>Amphisphaeriales</taxon>
        <taxon>Apiosporaceae</taxon>
        <taxon>Apiospora</taxon>
    </lineage>
</organism>
<gene>
    <name evidence="2" type="ORF">PG986_001113</name>
</gene>
<protein>
    <recommendedName>
        <fullName evidence="1">Aminoglycoside phosphotransferase domain-containing protein</fullName>
    </recommendedName>
</protein>
<evidence type="ECO:0000259" key="1">
    <source>
        <dbReference type="Pfam" id="PF01636"/>
    </source>
</evidence>